<dbReference type="PROSITE" id="PS50113">
    <property type="entry name" value="PAC"/>
    <property type="match status" value="1"/>
</dbReference>
<dbReference type="SMART" id="SM00387">
    <property type="entry name" value="HATPase_c"/>
    <property type="match status" value="1"/>
</dbReference>
<dbReference type="InterPro" id="IPR000700">
    <property type="entry name" value="PAS-assoc_C"/>
</dbReference>
<feature type="domain" description="PAC" evidence="11">
    <location>
        <begin position="101"/>
        <end position="153"/>
    </location>
</feature>
<dbReference type="InterPro" id="IPR050351">
    <property type="entry name" value="BphY/WalK/GraS-like"/>
</dbReference>
<protein>
    <recommendedName>
        <fullName evidence="3">histidine kinase</fullName>
        <ecNumber evidence="3">2.7.13.3</ecNumber>
    </recommendedName>
</protein>
<keyword evidence="6" id="KW-0418">Kinase</keyword>
<dbReference type="AlphaFoldDB" id="A0A7X7R814"/>
<evidence type="ECO:0000313" key="13">
    <source>
        <dbReference type="Proteomes" id="UP000536534"/>
    </source>
</evidence>
<feature type="region of interest" description="Disordered" evidence="8">
    <location>
        <begin position="1"/>
        <end position="26"/>
    </location>
</feature>
<dbReference type="InterPro" id="IPR003661">
    <property type="entry name" value="HisK_dim/P_dom"/>
</dbReference>
<sequence length="394" mass="44230">MWLGHRLGRRRAAEAKPPPRRSSLSDHPRYYRDVIESLNEVVFRIDGDGRLCFLNGAWRRVSGYEPASSLGRSLSNFFHADDRERARVQFRAVLDGTASSSNCELRLQTREGEVRWTAAAVHRIAGEGPEEIGIAGTLEDISSRKVAELTLLNLNQELESRVRARTAELEASNRELEAFSSSVSHDLRAPLRAVDGFARILEDELDGRLDDTERSHFARIRNGCARMSELIDALIDLARVTRQPLSKKQVDLSGMATQIIDELRTEEPERAVDVEITEGMVVTADRALAHVLLENLLRNAWKFSSKQARARIAFRPVLDGERRMFCVEDNGAGFDMDYATNLFRPFHRMHSPDEFPGTGIGLATVQRIVQRHEGSIHIESSLGRGTAVCFSLGK</sequence>
<evidence type="ECO:0000256" key="5">
    <source>
        <dbReference type="ARBA" id="ARBA00022679"/>
    </source>
</evidence>
<evidence type="ECO:0000256" key="1">
    <source>
        <dbReference type="ARBA" id="ARBA00000085"/>
    </source>
</evidence>
<dbReference type="PROSITE" id="PS50112">
    <property type="entry name" value="PAS"/>
    <property type="match status" value="1"/>
</dbReference>
<dbReference type="FunFam" id="1.10.287.130:FF:000070">
    <property type="entry name" value="Histidine kinase sensor protein"/>
    <property type="match status" value="1"/>
</dbReference>
<comment type="catalytic activity">
    <reaction evidence="1">
        <text>ATP + protein L-histidine = ADP + protein N-phospho-L-histidine.</text>
        <dbReference type="EC" id="2.7.13.3"/>
    </reaction>
</comment>
<dbReference type="SUPFAM" id="SSF55785">
    <property type="entry name" value="PYP-like sensor domain (PAS domain)"/>
    <property type="match status" value="1"/>
</dbReference>
<evidence type="ECO:0000256" key="8">
    <source>
        <dbReference type="SAM" id="MobiDB-lite"/>
    </source>
</evidence>
<feature type="domain" description="Histidine kinase" evidence="9">
    <location>
        <begin position="182"/>
        <end position="394"/>
    </location>
</feature>
<dbReference type="Pfam" id="PF08448">
    <property type="entry name" value="PAS_4"/>
    <property type="match status" value="1"/>
</dbReference>
<feature type="domain" description="PAS" evidence="10">
    <location>
        <begin position="27"/>
        <end position="97"/>
    </location>
</feature>
<dbReference type="GO" id="GO:0000156">
    <property type="term" value="F:phosphorelay response regulator activity"/>
    <property type="evidence" value="ECO:0007669"/>
    <property type="project" value="TreeGrafter"/>
</dbReference>
<organism evidence="12 13">
    <name type="scientific">Thauera phenolivorans</name>
    <dbReference type="NCBI Taxonomy" id="1792543"/>
    <lineage>
        <taxon>Bacteria</taxon>
        <taxon>Pseudomonadati</taxon>
        <taxon>Pseudomonadota</taxon>
        <taxon>Betaproteobacteria</taxon>
        <taxon>Rhodocyclales</taxon>
        <taxon>Zoogloeaceae</taxon>
        <taxon>Thauera</taxon>
    </lineage>
</organism>
<dbReference type="GO" id="GO:0007234">
    <property type="term" value="P:osmosensory signaling via phosphorelay pathway"/>
    <property type="evidence" value="ECO:0007669"/>
    <property type="project" value="TreeGrafter"/>
</dbReference>
<evidence type="ECO:0000313" key="12">
    <source>
        <dbReference type="EMBL" id="NLF54297.1"/>
    </source>
</evidence>
<dbReference type="InterPro" id="IPR005467">
    <property type="entry name" value="His_kinase_dom"/>
</dbReference>
<keyword evidence="5" id="KW-0808">Transferase</keyword>
<dbReference type="InterPro" id="IPR000014">
    <property type="entry name" value="PAS"/>
</dbReference>
<dbReference type="SUPFAM" id="SSF47384">
    <property type="entry name" value="Homodimeric domain of signal transducing histidine kinase"/>
    <property type="match status" value="1"/>
</dbReference>
<evidence type="ECO:0000259" key="9">
    <source>
        <dbReference type="PROSITE" id="PS50109"/>
    </source>
</evidence>
<evidence type="ECO:0000256" key="6">
    <source>
        <dbReference type="ARBA" id="ARBA00022777"/>
    </source>
</evidence>
<name>A0A7X7R814_9RHOO</name>
<dbReference type="NCBIfam" id="TIGR00229">
    <property type="entry name" value="sensory_box"/>
    <property type="match status" value="1"/>
</dbReference>
<dbReference type="EMBL" id="JAAYYV010000206">
    <property type="protein sequence ID" value="NLF54297.1"/>
    <property type="molecule type" value="Genomic_DNA"/>
</dbReference>
<dbReference type="PRINTS" id="PR00344">
    <property type="entry name" value="BCTRLSENSOR"/>
</dbReference>
<keyword evidence="4" id="KW-0597">Phosphoprotein</keyword>
<dbReference type="GO" id="GO:0030295">
    <property type="term" value="F:protein kinase activator activity"/>
    <property type="evidence" value="ECO:0007669"/>
    <property type="project" value="TreeGrafter"/>
</dbReference>
<dbReference type="SMART" id="SM00388">
    <property type="entry name" value="HisKA"/>
    <property type="match status" value="1"/>
</dbReference>
<dbReference type="SMART" id="SM00091">
    <property type="entry name" value="PAS"/>
    <property type="match status" value="1"/>
</dbReference>
<reference evidence="12 13" key="1">
    <citation type="journal article" date="2020" name="Biotechnol. Biofuels">
        <title>New insights from the biogas microbiome by comprehensive genome-resolved metagenomics of nearly 1600 species originating from multiple anaerobic digesters.</title>
        <authorList>
            <person name="Campanaro S."/>
            <person name="Treu L."/>
            <person name="Rodriguez-R L.M."/>
            <person name="Kovalovszki A."/>
            <person name="Ziels R.M."/>
            <person name="Maus I."/>
            <person name="Zhu X."/>
            <person name="Kougias P.G."/>
            <person name="Basile A."/>
            <person name="Luo G."/>
            <person name="Schluter A."/>
            <person name="Konstantinidis K.T."/>
            <person name="Angelidaki I."/>
        </authorList>
    </citation>
    <scope>NUCLEOTIDE SEQUENCE [LARGE SCALE GENOMIC DNA]</scope>
    <source>
        <strain evidence="12">AS06rmzACSIP_256</strain>
    </source>
</reference>
<dbReference type="GO" id="GO:0005886">
    <property type="term" value="C:plasma membrane"/>
    <property type="evidence" value="ECO:0007669"/>
    <property type="project" value="UniProtKB-SubCell"/>
</dbReference>
<dbReference type="PANTHER" id="PTHR42878">
    <property type="entry name" value="TWO-COMPONENT HISTIDINE KINASE"/>
    <property type="match status" value="1"/>
</dbReference>
<dbReference type="SUPFAM" id="SSF55874">
    <property type="entry name" value="ATPase domain of HSP90 chaperone/DNA topoisomerase II/histidine kinase"/>
    <property type="match status" value="1"/>
</dbReference>
<evidence type="ECO:0000256" key="3">
    <source>
        <dbReference type="ARBA" id="ARBA00012438"/>
    </source>
</evidence>
<dbReference type="PROSITE" id="PS50109">
    <property type="entry name" value="HIS_KIN"/>
    <property type="match status" value="1"/>
</dbReference>
<dbReference type="GO" id="GO:0000155">
    <property type="term" value="F:phosphorelay sensor kinase activity"/>
    <property type="evidence" value="ECO:0007669"/>
    <property type="project" value="InterPro"/>
</dbReference>
<evidence type="ECO:0000259" key="11">
    <source>
        <dbReference type="PROSITE" id="PS50113"/>
    </source>
</evidence>
<dbReference type="Pfam" id="PF02518">
    <property type="entry name" value="HATPase_c"/>
    <property type="match status" value="1"/>
</dbReference>
<evidence type="ECO:0000256" key="2">
    <source>
        <dbReference type="ARBA" id="ARBA00004429"/>
    </source>
</evidence>
<gene>
    <name evidence="12" type="ORF">GX576_07860</name>
</gene>
<dbReference type="InterPro" id="IPR036890">
    <property type="entry name" value="HATPase_C_sf"/>
</dbReference>
<dbReference type="CDD" id="cd00130">
    <property type="entry name" value="PAS"/>
    <property type="match status" value="1"/>
</dbReference>
<dbReference type="Pfam" id="PF00512">
    <property type="entry name" value="HisKA"/>
    <property type="match status" value="1"/>
</dbReference>
<proteinExistence type="predicted"/>
<dbReference type="FunFam" id="3.30.565.10:FF:000006">
    <property type="entry name" value="Sensor histidine kinase WalK"/>
    <property type="match status" value="1"/>
</dbReference>
<evidence type="ECO:0000256" key="7">
    <source>
        <dbReference type="ARBA" id="ARBA00023136"/>
    </source>
</evidence>
<dbReference type="EC" id="2.7.13.3" evidence="3"/>
<dbReference type="InterPro" id="IPR004358">
    <property type="entry name" value="Sig_transdc_His_kin-like_C"/>
</dbReference>
<accession>A0A7X7R814</accession>
<dbReference type="InterPro" id="IPR003594">
    <property type="entry name" value="HATPase_dom"/>
</dbReference>
<comment type="subcellular location">
    <subcellularLocation>
        <location evidence="2">Cell inner membrane</location>
        <topology evidence="2">Multi-pass membrane protein</topology>
    </subcellularLocation>
</comment>
<evidence type="ECO:0000256" key="4">
    <source>
        <dbReference type="ARBA" id="ARBA00022553"/>
    </source>
</evidence>
<dbReference type="Gene3D" id="1.10.287.130">
    <property type="match status" value="1"/>
</dbReference>
<dbReference type="InterPro" id="IPR036097">
    <property type="entry name" value="HisK_dim/P_sf"/>
</dbReference>
<dbReference type="InterPro" id="IPR013656">
    <property type="entry name" value="PAS_4"/>
</dbReference>
<dbReference type="Gene3D" id="3.30.450.20">
    <property type="entry name" value="PAS domain"/>
    <property type="match status" value="1"/>
</dbReference>
<evidence type="ECO:0000259" key="10">
    <source>
        <dbReference type="PROSITE" id="PS50112"/>
    </source>
</evidence>
<dbReference type="Proteomes" id="UP000536534">
    <property type="component" value="Unassembled WGS sequence"/>
</dbReference>
<dbReference type="PANTHER" id="PTHR42878:SF15">
    <property type="entry name" value="BACTERIOPHYTOCHROME"/>
    <property type="match status" value="1"/>
</dbReference>
<dbReference type="Gene3D" id="3.30.565.10">
    <property type="entry name" value="Histidine kinase-like ATPase, C-terminal domain"/>
    <property type="match status" value="1"/>
</dbReference>
<keyword evidence="7" id="KW-0472">Membrane</keyword>
<comment type="caution">
    <text evidence="12">The sequence shown here is derived from an EMBL/GenBank/DDBJ whole genome shotgun (WGS) entry which is preliminary data.</text>
</comment>
<feature type="compositionally biased region" description="Basic residues" evidence="8">
    <location>
        <begin position="1"/>
        <end position="10"/>
    </location>
</feature>
<dbReference type="InterPro" id="IPR035965">
    <property type="entry name" value="PAS-like_dom_sf"/>
</dbReference>
<dbReference type="CDD" id="cd00082">
    <property type="entry name" value="HisKA"/>
    <property type="match status" value="1"/>
</dbReference>